<evidence type="ECO:0000256" key="5">
    <source>
        <dbReference type="ARBA" id="ARBA00022989"/>
    </source>
</evidence>
<keyword evidence="2" id="KW-0813">Transport</keyword>
<evidence type="ECO:0000256" key="1">
    <source>
        <dbReference type="ARBA" id="ARBA00004651"/>
    </source>
</evidence>
<keyword evidence="4 7" id="KW-0812">Transmembrane</keyword>
<dbReference type="Gene3D" id="1.20.1250.20">
    <property type="entry name" value="MFS general substrate transporter like domains"/>
    <property type="match status" value="1"/>
</dbReference>
<proteinExistence type="predicted"/>
<protein>
    <submittedName>
        <fullName evidence="8">Transmembrane secretion effector family protein</fullName>
    </submittedName>
</protein>
<comment type="caution">
    <text evidence="8">The sequence shown here is derived from an EMBL/GenBank/DDBJ whole genome shotgun (WGS) entry which is preliminary data.</text>
</comment>
<dbReference type="PANTHER" id="PTHR23513">
    <property type="entry name" value="INTEGRAL MEMBRANE EFFLUX PROTEIN-RELATED"/>
    <property type="match status" value="1"/>
</dbReference>
<evidence type="ECO:0000313" key="8">
    <source>
        <dbReference type="EMBL" id="OYR11464.1"/>
    </source>
</evidence>
<dbReference type="PANTHER" id="PTHR23513:SF11">
    <property type="entry name" value="STAPHYLOFERRIN A TRANSPORTER"/>
    <property type="match status" value="1"/>
</dbReference>
<sequence>MTAATSPKQDASSGPLSFHVFRALWIATIISNIGTWMNDVGSAWLMTSLSPSPMFVALVQAATTLPMFLLALPAGAMADIVNRRKLLLSAQVLGLRVAATFALLTAMG</sequence>
<dbReference type="SUPFAM" id="SSF103473">
    <property type="entry name" value="MFS general substrate transporter"/>
    <property type="match status" value="1"/>
</dbReference>
<dbReference type="EMBL" id="NNRJ01000061">
    <property type="protein sequence ID" value="OYR11464.1"/>
    <property type="molecule type" value="Genomic_DNA"/>
</dbReference>
<keyword evidence="3" id="KW-1003">Cell membrane</keyword>
<dbReference type="InterPro" id="IPR010290">
    <property type="entry name" value="TM_effector"/>
</dbReference>
<feature type="transmembrane region" description="Helical" evidence="7">
    <location>
        <begin position="86"/>
        <end position="107"/>
    </location>
</feature>
<evidence type="ECO:0000256" key="3">
    <source>
        <dbReference type="ARBA" id="ARBA00022475"/>
    </source>
</evidence>
<comment type="subcellular location">
    <subcellularLocation>
        <location evidence="1">Cell membrane</location>
        <topology evidence="1">Multi-pass membrane protein</topology>
    </subcellularLocation>
</comment>
<keyword evidence="9" id="KW-1185">Reference proteome</keyword>
<name>A0A256F9E2_9HYPH</name>
<evidence type="ECO:0000313" key="9">
    <source>
        <dbReference type="Proteomes" id="UP000215590"/>
    </source>
</evidence>
<evidence type="ECO:0000256" key="7">
    <source>
        <dbReference type="SAM" id="Phobius"/>
    </source>
</evidence>
<accession>A0A256F9E2</accession>
<evidence type="ECO:0000256" key="4">
    <source>
        <dbReference type="ARBA" id="ARBA00022692"/>
    </source>
</evidence>
<dbReference type="Proteomes" id="UP000215590">
    <property type="component" value="Unassembled WGS sequence"/>
</dbReference>
<dbReference type="Pfam" id="PF05977">
    <property type="entry name" value="MFS_3"/>
    <property type="match status" value="1"/>
</dbReference>
<organism evidence="8 9">
    <name type="scientific">Brucella thiophenivorans</name>
    <dbReference type="NCBI Taxonomy" id="571255"/>
    <lineage>
        <taxon>Bacteria</taxon>
        <taxon>Pseudomonadati</taxon>
        <taxon>Pseudomonadota</taxon>
        <taxon>Alphaproteobacteria</taxon>
        <taxon>Hyphomicrobiales</taxon>
        <taxon>Brucellaceae</taxon>
        <taxon>Brucella/Ochrobactrum group</taxon>
        <taxon>Brucella</taxon>
    </lineage>
</organism>
<feature type="transmembrane region" description="Helical" evidence="7">
    <location>
        <begin position="16"/>
        <end position="34"/>
    </location>
</feature>
<keyword evidence="6 7" id="KW-0472">Membrane</keyword>
<keyword evidence="5 7" id="KW-1133">Transmembrane helix</keyword>
<evidence type="ECO:0000256" key="2">
    <source>
        <dbReference type="ARBA" id="ARBA00022448"/>
    </source>
</evidence>
<dbReference type="GO" id="GO:0005886">
    <property type="term" value="C:plasma membrane"/>
    <property type="evidence" value="ECO:0007669"/>
    <property type="project" value="UniProtKB-SubCell"/>
</dbReference>
<evidence type="ECO:0000256" key="6">
    <source>
        <dbReference type="ARBA" id="ARBA00023136"/>
    </source>
</evidence>
<feature type="transmembrane region" description="Helical" evidence="7">
    <location>
        <begin position="54"/>
        <end position="74"/>
    </location>
</feature>
<dbReference type="AlphaFoldDB" id="A0A256F9E2"/>
<gene>
    <name evidence="8" type="ORF">CEV31_3744</name>
</gene>
<dbReference type="InterPro" id="IPR036259">
    <property type="entry name" value="MFS_trans_sf"/>
</dbReference>
<reference evidence="8 9" key="1">
    <citation type="submission" date="2017-07" db="EMBL/GenBank/DDBJ databases">
        <title>Phylogenetic study on the rhizospheric bacterium Ochrobactrum sp. A44.</title>
        <authorList>
            <person name="Krzyzanowska D.M."/>
            <person name="Ossowicki A."/>
            <person name="Rajewska M."/>
            <person name="Maciag T."/>
            <person name="Kaczynski Z."/>
            <person name="Czerwicka M."/>
            <person name="Jafra S."/>
        </authorList>
    </citation>
    <scope>NUCLEOTIDE SEQUENCE [LARGE SCALE GENOMIC DNA]</scope>
    <source>
        <strain evidence="8 9">DSM 7216</strain>
    </source>
</reference>